<sequence>MVNYEELPTHILYEKLRAYALGLKKSPTKAIIQYLIQNRGEGPNPQLYSALILYNTSAEDGSAPMTRALWDEMRAARIEPTSSNCEDVLKVLSVHPDYLFRHEVLDYMNERWFKLSVDALHDVVAGTLRERQLEFALDKLEELIEQRDAKPWIYDMAVYVLVEAGELNEALRILKLRVANCLNGPSSSLWHHFLDQASSLYNHEATEYVWKSQVESGYLIPPSGICENVMATAARHGDVQLATDVFRFLGDRKTVFNHSHYEMLIDAYVATGDIKTALHILCVMNDAGVVPSLPSTRSLTYYMSEEQRRSRWGFKVLYQLAQQKDKKIPRAGINAVIEASVRGAHFEDALEQYKALHAVCKFGPDRHTFNALLKGAVANDRKDIAMFLAAEMGALKVKPDSLTYDRLLLICIADKDCDGAMGYYGDMRARGWLPRRGTLNALVKTFALRKDLRAFKVLQDMVDAGHEVWKLKGWLRDHWEGPQYELDALFGSVDFEKDFDEDATRPMSIKAMSG</sequence>
<dbReference type="AlphaFoldDB" id="A0A6A6NWJ3"/>
<organism evidence="4 5">
    <name type="scientific">Lineolata rhizophorae</name>
    <dbReference type="NCBI Taxonomy" id="578093"/>
    <lineage>
        <taxon>Eukaryota</taxon>
        <taxon>Fungi</taxon>
        <taxon>Dikarya</taxon>
        <taxon>Ascomycota</taxon>
        <taxon>Pezizomycotina</taxon>
        <taxon>Dothideomycetes</taxon>
        <taxon>Dothideomycetes incertae sedis</taxon>
        <taxon>Lineolatales</taxon>
        <taxon>Lineolataceae</taxon>
        <taxon>Lineolata</taxon>
    </lineage>
</organism>
<dbReference type="EMBL" id="MU001684">
    <property type="protein sequence ID" value="KAF2456091.1"/>
    <property type="molecule type" value="Genomic_DNA"/>
</dbReference>
<name>A0A6A6NWJ3_9PEZI</name>
<dbReference type="Proteomes" id="UP000799766">
    <property type="component" value="Unassembled WGS sequence"/>
</dbReference>
<dbReference type="GO" id="GO:0003729">
    <property type="term" value="F:mRNA binding"/>
    <property type="evidence" value="ECO:0007669"/>
    <property type="project" value="TreeGrafter"/>
</dbReference>
<feature type="domain" description="Pentatricopeptide repeat-containing protein-mitochondrial" evidence="3">
    <location>
        <begin position="223"/>
        <end position="355"/>
    </location>
</feature>
<proteinExistence type="predicted"/>
<dbReference type="PANTHER" id="PTHR47934:SF6">
    <property type="entry name" value="MITOCHONDRIAL GROUP I INTRON SPLICING FACTOR CCM1-RELATED"/>
    <property type="match status" value="1"/>
</dbReference>
<keyword evidence="5" id="KW-1185">Reference proteome</keyword>
<dbReference type="GO" id="GO:0007005">
    <property type="term" value="P:mitochondrion organization"/>
    <property type="evidence" value="ECO:0007669"/>
    <property type="project" value="TreeGrafter"/>
</dbReference>
<dbReference type="PROSITE" id="PS51375">
    <property type="entry name" value="PPR"/>
    <property type="match status" value="1"/>
</dbReference>
<dbReference type="InterPro" id="IPR057027">
    <property type="entry name" value="TPR_mt"/>
</dbReference>
<protein>
    <recommendedName>
        <fullName evidence="3">Pentatricopeptide repeat-containing protein-mitochondrial domain-containing protein</fullName>
    </recommendedName>
</protein>
<dbReference type="InterPro" id="IPR011990">
    <property type="entry name" value="TPR-like_helical_dom_sf"/>
</dbReference>
<dbReference type="OrthoDB" id="747253at2759"/>
<accession>A0A6A6NWJ3</accession>
<dbReference type="InterPro" id="IPR002885">
    <property type="entry name" value="PPR_rpt"/>
</dbReference>
<evidence type="ECO:0000313" key="5">
    <source>
        <dbReference type="Proteomes" id="UP000799766"/>
    </source>
</evidence>
<evidence type="ECO:0000256" key="2">
    <source>
        <dbReference type="PROSITE-ProRule" id="PRU00708"/>
    </source>
</evidence>
<dbReference type="PANTHER" id="PTHR47934">
    <property type="entry name" value="PENTATRICOPEPTIDE REPEAT-CONTAINING PROTEIN PET309, MITOCHONDRIAL"/>
    <property type="match status" value="1"/>
</dbReference>
<dbReference type="GO" id="GO:0005739">
    <property type="term" value="C:mitochondrion"/>
    <property type="evidence" value="ECO:0007669"/>
    <property type="project" value="TreeGrafter"/>
</dbReference>
<feature type="repeat" description="PPR" evidence="2">
    <location>
        <begin position="257"/>
        <end position="291"/>
    </location>
</feature>
<keyword evidence="1" id="KW-0677">Repeat</keyword>
<dbReference type="InterPro" id="IPR051114">
    <property type="entry name" value="Mito_RNA_Proc_CCM1"/>
</dbReference>
<reference evidence="4" key="1">
    <citation type="journal article" date="2020" name="Stud. Mycol.">
        <title>101 Dothideomycetes genomes: a test case for predicting lifestyles and emergence of pathogens.</title>
        <authorList>
            <person name="Haridas S."/>
            <person name="Albert R."/>
            <person name="Binder M."/>
            <person name="Bloem J."/>
            <person name="Labutti K."/>
            <person name="Salamov A."/>
            <person name="Andreopoulos B."/>
            <person name="Baker S."/>
            <person name="Barry K."/>
            <person name="Bills G."/>
            <person name="Bluhm B."/>
            <person name="Cannon C."/>
            <person name="Castanera R."/>
            <person name="Culley D."/>
            <person name="Daum C."/>
            <person name="Ezra D."/>
            <person name="Gonzalez J."/>
            <person name="Henrissat B."/>
            <person name="Kuo A."/>
            <person name="Liang C."/>
            <person name="Lipzen A."/>
            <person name="Lutzoni F."/>
            <person name="Magnuson J."/>
            <person name="Mondo S."/>
            <person name="Nolan M."/>
            <person name="Ohm R."/>
            <person name="Pangilinan J."/>
            <person name="Park H.-J."/>
            <person name="Ramirez L."/>
            <person name="Alfaro M."/>
            <person name="Sun H."/>
            <person name="Tritt A."/>
            <person name="Yoshinaga Y."/>
            <person name="Zwiers L.-H."/>
            <person name="Turgeon B."/>
            <person name="Goodwin S."/>
            <person name="Spatafora J."/>
            <person name="Crous P."/>
            <person name="Grigoriev I."/>
        </authorList>
    </citation>
    <scope>NUCLEOTIDE SEQUENCE</scope>
    <source>
        <strain evidence="4">ATCC 16933</strain>
    </source>
</reference>
<evidence type="ECO:0000256" key="1">
    <source>
        <dbReference type="ARBA" id="ARBA00022737"/>
    </source>
</evidence>
<dbReference type="GO" id="GO:0006396">
    <property type="term" value="P:RNA processing"/>
    <property type="evidence" value="ECO:0007669"/>
    <property type="project" value="TreeGrafter"/>
</dbReference>
<gene>
    <name evidence="4" type="ORF">BDY21DRAFT_288364</name>
</gene>
<evidence type="ECO:0000313" key="4">
    <source>
        <dbReference type="EMBL" id="KAF2456091.1"/>
    </source>
</evidence>
<evidence type="ECO:0000259" key="3">
    <source>
        <dbReference type="Pfam" id="PF23276"/>
    </source>
</evidence>
<dbReference type="Pfam" id="PF23276">
    <property type="entry name" value="TPR_24"/>
    <property type="match status" value="1"/>
</dbReference>
<dbReference type="NCBIfam" id="TIGR00756">
    <property type="entry name" value="PPR"/>
    <property type="match status" value="1"/>
</dbReference>
<dbReference type="Gene3D" id="1.25.40.10">
    <property type="entry name" value="Tetratricopeptide repeat domain"/>
    <property type="match status" value="2"/>
</dbReference>